<dbReference type="Proteomes" id="UP000583929">
    <property type="component" value="Unassembled WGS sequence"/>
</dbReference>
<reference evidence="1 2" key="1">
    <citation type="journal article" date="2020" name="bioRxiv">
        <title>Sequence and annotation of 42 cannabis genomes reveals extensive copy number variation in cannabinoid synthesis and pathogen resistance genes.</title>
        <authorList>
            <person name="Mckernan K.J."/>
            <person name="Helbert Y."/>
            <person name="Kane L.T."/>
            <person name="Ebling H."/>
            <person name="Zhang L."/>
            <person name="Liu B."/>
            <person name="Eaton Z."/>
            <person name="Mclaughlin S."/>
            <person name="Kingan S."/>
            <person name="Baybayan P."/>
            <person name="Concepcion G."/>
            <person name="Jordan M."/>
            <person name="Riva A."/>
            <person name="Barbazuk W."/>
            <person name="Harkins T."/>
        </authorList>
    </citation>
    <scope>NUCLEOTIDE SEQUENCE [LARGE SCALE GENOMIC DNA]</scope>
    <source>
        <strain evidence="2">cv. Jamaican Lion 4</strain>
        <tissue evidence="1">Leaf</tissue>
    </source>
</reference>
<comment type="caution">
    <text evidence="1">The sequence shown here is derived from an EMBL/GenBank/DDBJ whole genome shotgun (WGS) entry which is preliminary data.</text>
</comment>
<proteinExistence type="predicted"/>
<gene>
    <name evidence="1" type="ORF">G4B88_027656</name>
</gene>
<evidence type="ECO:0000313" key="1">
    <source>
        <dbReference type="EMBL" id="KAF4377017.1"/>
    </source>
</evidence>
<name>A0A7J6G2G8_CANSA</name>
<dbReference type="EMBL" id="JAATIQ010000149">
    <property type="protein sequence ID" value="KAF4377017.1"/>
    <property type="molecule type" value="Genomic_DNA"/>
</dbReference>
<dbReference type="AlphaFoldDB" id="A0A7J6G2G8"/>
<organism evidence="1 2">
    <name type="scientific">Cannabis sativa</name>
    <name type="common">Hemp</name>
    <name type="synonym">Marijuana</name>
    <dbReference type="NCBI Taxonomy" id="3483"/>
    <lineage>
        <taxon>Eukaryota</taxon>
        <taxon>Viridiplantae</taxon>
        <taxon>Streptophyta</taxon>
        <taxon>Embryophyta</taxon>
        <taxon>Tracheophyta</taxon>
        <taxon>Spermatophyta</taxon>
        <taxon>Magnoliopsida</taxon>
        <taxon>eudicotyledons</taxon>
        <taxon>Gunneridae</taxon>
        <taxon>Pentapetalae</taxon>
        <taxon>rosids</taxon>
        <taxon>fabids</taxon>
        <taxon>Rosales</taxon>
        <taxon>Cannabaceae</taxon>
        <taxon>Cannabis</taxon>
    </lineage>
</organism>
<keyword evidence="2" id="KW-1185">Reference proteome</keyword>
<evidence type="ECO:0000313" key="2">
    <source>
        <dbReference type="Proteomes" id="UP000583929"/>
    </source>
</evidence>
<accession>A0A7J6G2G8</accession>
<sequence length="147" mass="16615">MEIDSKIIGVAAFYRLQQLFQTGEAPTELTACLPLRIALSLPLFLSCFLLNLTLTSLSPNQRIPNLLKYDGHCFGFVGFVEVKWYAVSGTPGSKLMISFEMDRDWMSANRLTVKYREGVDFFLEFSAKNADNPDLELQGLVSPRRKN</sequence>
<protein>
    <submittedName>
        <fullName evidence="1">Uncharacterized protein</fullName>
    </submittedName>
</protein>